<name>M7P2T5_9GAMM</name>
<dbReference type="Pfam" id="PF03929">
    <property type="entry name" value="PepSY_TM"/>
    <property type="match status" value="1"/>
</dbReference>
<dbReference type="OrthoDB" id="5294804at2"/>
<dbReference type="PANTHER" id="PTHR34219">
    <property type="entry name" value="IRON-REGULATED INNER MEMBRANE PROTEIN-RELATED"/>
    <property type="match status" value="1"/>
</dbReference>
<dbReference type="EMBL" id="APHR01000013">
    <property type="protein sequence ID" value="EMR13811.1"/>
    <property type="molecule type" value="Genomic_DNA"/>
</dbReference>
<evidence type="ECO:0000313" key="2">
    <source>
        <dbReference type="EMBL" id="EMR13811.1"/>
    </source>
</evidence>
<keyword evidence="1" id="KW-0812">Transmembrane</keyword>
<accession>M7P2T5</accession>
<sequence length="373" mass="42659">MLLKRLKFWIWLHKWSSLIAMLVMLVVFVSGLPLVFKAEIEYWMGYGSAERQDLDELALDTLVAAAEQRRQDKVVQFIVWDDNKPGTVIMSMADTPDEAPYHNISLLVSPYDGQIIHDEAEPLAFFVDLHTQLLMGKGGTFLLGIIAVSLVLSLLSGVMIYKPFAGRREFGAIRNGKSKRAKWLDVHNVLGMVVFGWMLVVGGTGLINSWGEYLVYFWRADQVADMTRAYHNTPAPDKTQFGSVHHALEIARDPFPEMVPWFIAMPGSMMSDAHHYTIYLRGATPRTAQLVRPVLVDAVTQTITDSREMPWYMKTLMLSQPLHFGDYGGLMLKVIWFLFTLISTVVLITGLYLWWVRRKQRYNPDNWQELLQS</sequence>
<reference evidence="2 3" key="1">
    <citation type="journal article" date="2013" name="Genome Announc.">
        <title>Draft Genome Sequence of Methylophaga lonarensis MPLT, a Haloalkaliphilic (Non-Methane-Utilizing) Methylotroph.</title>
        <authorList>
            <person name="Shetty S.A."/>
            <person name="Marathe N.P."/>
            <person name="Munot H."/>
            <person name="Antony C.P."/>
            <person name="Dhotre D.P."/>
            <person name="Murrell J.C."/>
            <person name="Shouche Y.S."/>
        </authorList>
    </citation>
    <scope>NUCLEOTIDE SEQUENCE [LARGE SCALE GENOMIC DNA]</scope>
    <source>
        <strain evidence="2 3">MPL</strain>
    </source>
</reference>
<keyword evidence="1" id="KW-1133">Transmembrane helix</keyword>
<proteinExistence type="predicted"/>
<gene>
    <name evidence="2" type="ORF">MPL1_02738</name>
</gene>
<dbReference type="AlphaFoldDB" id="M7P2T5"/>
<dbReference type="STRING" id="1286106.MPL1_02738"/>
<feature type="transmembrane region" description="Helical" evidence="1">
    <location>
        <begin position="186"/>
        <end position="207"/>
    </location>
</feature>
<dbReference type="Proteomes" id="UP000012019">
    <property type="component" value="Unassembled WGS sequence"/>
</dbReference>
<evidence type="ECO:0000313" key="3">
    <source>
        <dbReference type="Proteomes" id="UP000012019"/>
    </source>
</evidence>
<evidence type="ECO:0000256" key="1">
    <source>
        <dbReference type="SAM" id="Phobius"/>
    </source>
</evidence>
<dbReference type="eggNOG" id="COG3182">
    <property type="taxonomic scope" value="Bacteria"/>
</dbReference>
<protein>
    <submittedName>
        <fullName evidence="2">Iron-regulated membrane protein</fullName>
    </submittedName>
</protein>
<dbReference type="PANTHER" id="PTHR34219:SF3">
    <property type="entry name" value="BLL7967 PROTEIN"/>
    <property type="match status" value="1"/>
</dbReference>
<feature type="transmembrane region" description="Helical" evidence="1">
    <location>
        <begin position="12"/>
        <end position="36"/>
    </location>
</feature>
<feature type="transmembrane region" description="Helical" evidence="1">
    <location>
        <begin position="334"/>
        <end position="355"/>
    </location>
</feature>
<keyword evidence="3" id="KW-1185">Reference proteome</keyword>
<dbReference type="InterPro" id="IPR005625">
    <property type="entry name" value="PepSY-ass_TM"/>
</dbReference>
<keyword evidence="1" id="KW-0472">Membrane</keyword>
<dbReference type="PATRIC" id="fig|1286106.3.peg.542"/>
<dbReference type="RefSeq" id="WP_009725586.1">
    <property type="nucleotide sequence ID" value="NZ_APHR01000013.1"/>
</dbReference>
<organism evidence="2 3">
    <name type="scientific">Methylophaga lonarensis MPL</name>
    <dbReference type="NCBI Taxonomy" id="1286106"/>
    <lineage>
        <taxon>Bacteria</taxon>
        <taxon>Pseudomonadati</taxon>
        <taxon>Pseudomonadota</taxon>
        <taxon>Gammaproteobacteria</taxon>
        <taxon>Thiotrichales</taxon>
        <taxon>Piscirickettsiaceae</taxon>
        <taxon>Methylophaga</taxon>
    </lineage>
</organism>
<feature type="transmembrane region" description="Helical" evidence="1">
    <location>
        <begin position="141"/>
        <end position="165"/>
    </location>
</feature>
<comment type="caution">
    <text evidence="2">The sequence shown here is derived from an EMBL/GenBank/DDBJ whole genome shotgun (WGS) entry which is preliminary data.</text>
</comment>